<reference evidence="1" key="1">
    <citation type="submission" date="2023-08" db="EMBL/GenBank/DDBJ databases">
        <authorList>
            <person name="Chen Y."/>
            <person name="Shah S."/>
            <person name="Dougan E. K."/>
            <person name="Thang M."/>
            <person name="Chan C."/>
        </authorList>
    </citation>
    <scope>NUCLEOTIDE SEQUENCE</scope>
</reference>
<gene>
    <name evidence="1" type="ORF">EVOR1521_LOCUS24795</name>
</gene>
<dbReference type="AlphaFoldDB" id="A0AA36J9R4"/>
<dbReference type="EMBL" id="CAUJNA010003427">
    <property type="protein sequence ID" value="CAJ1401699.1"/>
    <property type="molecule type" value="Genomic_DNA"/>
</dbReference>
<keyword evidence="2" id="KW-1185">Reference proteome</keyword>
<name>A0AA36J9R4_9DINO</name>
<sequence length="102" mass="11083">MRKGLLTRISPKGVEMRQCLMQNFRFVRDAPGVSAAPRFACSLLRQIESSSKEGLHVAAETAAGSTHVQAQANTNHTTWVPASIGLLPVSSNERYFSAQVVI</sequence>
<evidence type="ECO:0000313" key="2">
    <source>
        <dbReference type="Proteomes" id="UP001178507"/>
    </source>
</evidence>
<proteinExistence type="predicted"/>
<protein>
    <submittedName>
        <fullName evidence="1">Uncharacterized protein</fullName>
    </submittedName>
</protein>
<comment type="caution">
    <text evidence="1">The sequence shown here is derived from an EMBL/GenBank/DDBJ whole genome shotgun (WGS) entry which is preliminary data.</text>
</comment>
<accession>A0AA36J9R4</accession>
<evidence type="ECO:0000313" key="1">
    <source>
        <dbReference type="EMBL" id="CAJ1401699.1"/>
    </source>
</evidence>
<dbReference type="Proteomes" id="UP001178507">
    <property type="component" value="Unassembled WGS sequence"/>
</dbReference>
<organism evidence="1 2">
    <name type="scientific">Effrenium voratum</name>
    <dbReference type="NCBI Taxonomy" id="2562239"/>
    <lineage>
        <taxon>Eukaryota</taxon>
        <taxon>Sar</taxon>
        <taxon>Alveolata</taxon>
        <taxon>Dinophyceae</taxon>
        <taxon>Suessiales</taxon>
        <taxon>Symbiodiniaceae</taxon>
        <taxon>Effrenium</taxon>
    </lineage>
</organism>